<dbReference type="InterPro" id="IPR002931">
    <property type="entry name" value="Transglutaminase-like"/>
</dbReference>
<organism evidence="4 5">
    <name type="scientific">Candidatus Flavonifractor intestinigallinarum</name>
    <dbReference type="NCBI Taxonomy" id="2838586"/>
    <lineage>
        <taxon>Bacteria</taxon>
        <taxon>Bacillati</taxon>
        <taxon>Bacillota</taxon>
        <taxon>Clostridia</taxon>
        <taxon>Eubacteriales</taxon>
        <taxon>Oscillospiraceae</taxon>
        <taxon>Flavonifractor</taxon>
    </lineage>
</organism>
<keyword evidence="2" id="KW-0472">Membrane</keyword>
<proteinExistence type="predicted"/>
<feature type="transmembrane region" description="Helical" evidence="2">
    <location>
        <begin position="208"/>
        <end position="230"/>
    </location>
</feature>
<protein>
    <submittedName>
        <fullName evidence="4">Transglutaminase-like domain-containing protein</fullName>
    </submittedName>
</protein>
<name>A0A9D2SAN4_9FIRM</name>
<feature type="transmembrane region" description="Helical" evidence="2">
    <location>
        <begin position="71"/>
        <end position="90"/>
    </location>
</feature>
<gene>
    <name evidence="4" type="ORF">H9712_05940</name>
</gene>
<comment type="caution">
    <text evidence="4">The sequence shown here is derived from an EMBL/GenBank/DDBJ whole genome shotgun (WGS) entry which is preliminary data.</text>
</comment>
<dbReference type="EMBL" id="DWXO01000058">
    <property type="protein sequence ID" value="HJB80507.1"/>
    <property type="molecule type" value="Genomic_DNA"/>
</dbReference>
<dbReference type="InterPro" id="IPR021878">
    <property type="entry name" value="TgpA_N"/>
</dbReference>
<keyword evidence="2" id="KW-0812">Transmembrane</keyword>
<dbReference type="Pfam" id="PF01841">
    <property type="entry name" value="Transglut_core"/>
    <property type="match status" value="1"/>
</dbReference>
<evidence type="ECO:0000313" key="4">
    <source>
        <dbReference type="EMBL" id="HJB80507.1"/>
    </source>
</evidence>
<feature type="region of interest" description="Disordered" evidence="1">
    <location>
        <begin position="631"/>
        <end position="678"/>
    </location>
</feature>
<dbReference type="InterPro" id="IPR052901">
    <property type="entry name" value="Bact_TGase-like"/>
</dbReference>
<dbReference type="AlphaFoldDB" id="A0A9D2SAN4"/>
<evidence type="ECO:0000313" key="5">
    <source>
        <dbReference type="Proteomes" id="UP000823921"/>
    </source>
</evidence>
<feature type="compositionally biased region" description="Pro residues" evidence="1">
    <location>
        <begin position="645"/>
        <end position="655"/>
    </location>
</feature>
<dbReference type="Pfam" id="PF11992">
    <property type="entry name" value="TgpA_N"/>
    <property type="match status" value="1"/>
</dbReference>
<dbReference type="PANTHER" id="PTHR42736">
    <property type="entry name" value="PROTEIN-GLUTAMINE GAMMA-GLUTAMYLTRANSFERASE"/>
    <property type="match status" value="1"/>
</dbReference>
<dbReference type="PANTHER" id="PTHR42736:SF1">
    <property type="entry name" value="PROTEIN-GLUTAMINE GAMMA-GLUTAMYLTRANSFERASE"/>
    <property type="match status" value="1"/>
</dbReference>
<feature type="transmembrane region" description="Helical" evidence="2">
    <location>
        <begin position="128"/>
        <end position="153"/>
    </location>
</feature>
<feature type="domain" description="Transglutaminase-like" evidence="3">
    <location>
        <begin position="560"/>
        <end position="629"/>
    </location>
</feature>
<reference evidence="4" key="1">
    <citation type="journal article" date="2021" name="PeerJ">
        <title>Extensive microbial diversity within the chicken gut microbiome revealed by metagenomics and culture.</title>
        <authorList>
            <person name="Gilroy R."/>
            <person name="Ravi A."/>
            <person name="Getino M."/>
            <person name="Pursley I."/>
            <person name="Horton D.L."/>
            <person name="Alikhan N.F."/>
            <person name="Baker D."/>
            <person name="Gharbi K."/>
            <person name="Hall N."/>
            <person name="Watson M."/>
            <person name="Adriaenssens E.M."/>
            <person name="Foster-Nyarko E."/>
            <person name="Jarju S."/>
            <person name="Secka A."/>
            <person name="Antonio M."/>
            <person name="Oren A."/>
            <person name="Chaudhuri R.R."/>
            <person name="La Ragione R."/>
            <person name="Hildebrand F."/>
            <person name="Pallen M.J."/>
        </authorList>
    </citation>
    <scope>NUCLEOTIDE SEQUENCE</scope>
    <source>
        <strain evidence="4">CHK192-8294</strain>
    </source>
</reference>
<feature type="transmembrane region" description="Helical" evidence="2">
    <location>
        <begin position="160"/>
        <end position="178"/>
    </location>
</feature>
<feature type="compositionally biased region" description="Low complexity" evidence="1">
    <location>
        <begin position="656"/>
        <end position="670"/>
    </location>
</feature>
<feature type="transmembrane region" description="Helical" evidence="2">
    <location>
        <begin position="49"/>
        <end position="66"/>
    </location>
</feature>
<feature type="transmembrane region" description="Helical" evidence="2">
    <location>
        <begin position="184"/>
        <end position="201"/>
    </location>
</feature>
<accession>A0A9D2SAN4</accession>
<reference evidence="4" key="2">
    <citation type="submission" date="2021-04" db="EMBL/GenBank/DDBJ databases">
        <authorList>
            <person name="Gilroy R."/>
        </authorList>
    </citation>
    <scope>NUCLEOTIDE SEQUENCE</scope>
    <source>
        <strain evidence="4">CHK192-8294</strain>
    </source>
</reference>
<dbReference type="Proteomes" id="UP000823921">
    <property type="component" value="Unassembled WGS sequence"/>
</dbReference>
<dbReference type="InterPro" id="IPR038765">
    <property type="entry name" value="Papain-like_cys_pep_sf"/>
</dbReference>
<evidence type="ECO:0000256" key="2">
    <source>
        <dbReference type="SAM" id="Phobius"/>
    </source>
</evidence>
<dbReference type="SMART" id="SM00460">
    <property type="entry name" value="TGc"/>
    <property type="match status" value="1"/>
</dbReference>
<feature type="transmembrane region" description="Helical" evidence="2">
    <location>
        <begin position="687"/>
        <end position="707"/>
    </location>
</feature>
<sequence length="798" mass="87337">MKRHSKRQPRPRPGWLELLTGGILLFLLLTGSLWSFSSAVGQPFQMSVFLGGCVLLTILLTVLCALPTRWMLAGMAGVLLLDGLAVWRLFTAMRLGEITFRCSVVNTVCTSLELDGFIEPILQLPMAVWIRAATVFALAVAAVLAVLLALAVVRYPSFSFTFLLTGPFVLAPLCISVTPAWPPLMVLILAWCVMGLGSLALRLDRQGAARLTLVSFPAVALLLLLLNAAMPQSVYQRPQWADDALDSINNWASHLNITLFNGKGPFGSGSGGSFTNADGKVSLDDAGPLNFSGRTVLEVDTDLRGRIYLRGFSSAVYDSDGWGPLEESDYQDLGPFYYPINEVSGQFSLSDLSNALDGYQPMNFPALADRNAFPGKDYAKVTIRNEGADPGYVYVPYHILSQPDELSGAKFMYDSYLARGEDVWTHTLYIQPGCSPDSGAALPPDARQAEERYQAFVYDKYLTIPDSLELWDAMAEAAEQFWPQVVEACDSREITSTPDFSYGITSENGIPDLTKSDINLIHLWTMESAQAVADYLASITQYDPNTPATPEGEDFVTYFLTESRRGYCMHYASAATLMLRAMGIPARYVTGYVADVPSSGHVNVPDSAAHAWVEVYIPGYGWEPVEVTPAYAGSNPGQSGTVEPTPTPTATPTPTPTQSAQPSARPSAAPDDPEDKPEEAAPVDLRFLLIPLAVVLVVLAFPARRAIGRARRDKKFRQANTNQAVIAAYLHLKKLEKWGGQTPEEVFELAKKARFSPHTLTEEERQTAVEAARTVSAQVDKALPWYKRFCCRYLLGLC</sequence>
<dbReference type="SUPFAM" id="SSF54001">
    <property type="entry name" value="Cysteine proteinases"/>
    <property type="match status" value="1"/>
</dbReference>
<evidence type="ECO:0000259" key="3">
    <source>
        <dbReference type="SMART" id="SM00460"/>
    </source>
</evidence>
<dbReference type="Gene3D" id="3.10.620.30">
    <property type="match status" value="1"/>
</dbReference>
<keyword evidence="2" id="KW-1133">Transmembrane helix</keyword>
<evidence type="ECO:0000256" key="1">
    <source>
        <dbReference type="SAM" id="MobiDB-lite"/>
    </source>
</evidence>